<dbReference type="Proteomes" id="UP001590951">
    <property type="component" value="Unassembled WGS sequence"/>
</dbReference>
<dbReference type="EMBL" id="JBHFEH010000026">
    <property type="protein sequence ID" value="KAL2052590.1"/>
    <property type="molecule type" value="Genomic_DNA"/>
</dbReference>
<organism evidence="1 2">
    <name type="scientific">Lepraria finkii</name>
    <dbReference type="NCBI Taxonomy" id="1340010"/>
    <lineage>
        <taxon>Eukaryota</taxon>
        <taxon>Fungi</taxon>
        <taxon>Dikarya</taxon>
        <taxon>Ascomycota</taxon>
        <taxon>Pezizomycotina</taxon>
        <taxon>Lecanoromycetes</taxon>
        <taxon>OSLEUM clade</taxon>
        <taxon>Lecanoromycetidae</taxon>
        <taxon>Lecanorales</taxon>
        <taxon>Lecanorineae</taxon>
        <taxon>Stereocaulaceae</taxon>
        <taxon>Lepraria</taxon>
    </lineage>
</organism>
<keyword evidence="2" id="KW-1185">Reference proteome</keyword>
<gene>
    <name evidence="1" type="ORF">ABVK25_007150</name>
</gene>
<comment type="caution">
    <text evidence="1">The sequence shown here is derived from an EMBL/GenBank/DDBJ whole genome shotgun (WGS) entry which is preliminary data.</text>
</comment>
<accession>A0ABR4B4S3</accession>
<evidence type="ECO:0000313" key="1">
    <source>
        <dbReference type="EMBL" id="KAL2052590.1"/>
    </source>
</evidence>
<reference evidence="1 2" key="1">
    <citation type="submission" date="2024-09" db="EMBL/GenBank/DDBJ databases">
        <title>Rethinking Asexuality: The Enigmatic Case of Functional Sexual Genes in Lepraria (Stereocaulaceae).</title>
        <authorList>
            <person name="Doellman M."/>
            <person name="Sun Y."/>
            <person name="Barcenas-Pena A."/>
            <person name="Lumbsch H.T."/>
            <person name="Grewe F."/>
        </authorList>
    </citation>
    <scope>NUCLEOTIDE SEQUENCE [LARGE SCALE GENOMIC DNA]</scope>
    <source>
        <strain evidence="1 2">Grewe 0041</strain>
    </source>
</reference>
<name>A0ABR4B4S3_9LECA</name>
<sequence length="99" mass="11054">MILYYLQDSSWLAQRAITTDELACSAPPLLPDSMSLRCDDTTFIYPSLLLQRPIAHPIASSRYTRVASGRHFKVYPIHSSGVLSSFSHSIQTSSFESCI</sequence>
<protein>
    <submittedName>
        <fullName evidence="1">Uncharacterized protein</fullName>
    </submittedName>
</protein>
<proteinExistence type="predicted"/>
<evidence type="ECO:0000313" key="2">
    <source>
        <dbReference type="Proteomes" id="UP001590951"/>
    </source>
</evidence>